<dbReference type="Pfam" id="PF02518">
    <property type="entry name" value="HATPase_c"/>
    <property type="match status" value="1"/>
</dbReference>
<dbReference type="AlphaFoldDB" id="A0A0F9B577"/>
<dbReference type="EC" id="2.7.13.3" evidence="2"/>
<keyword evidence="3" id="KW-0808">Transferase</keyword>
<comment type="catalytic activity">
    <reaction evidence="1">
        <text>ATP + protein L-histidine = ADP + protein N-phospho-L-histidine.</text>
        <dbReference type="EC" id="2.7.13.3"/>
    </reaction>
</comment>
<dbReference type="GO" id="GO:0004673">
    <property type="term" value="F:protein histidine kinase activity"/>
    <property type="evidence" value="ECO:0007669"/>
    <property type="project" value="UniProtKB-EC"/>
</dbReference>
<feature type="non-terminal residue" evidence="6">
    <location>
        <position position="1"/>
    </location>
</feature>
<evidence type="ECO:0000259" key="5">
    <source>
        <dbReference type="PROSITE" id="PS50109"/>
    </source>
</evidence>
<name>A0A0F9B577_9ZZZZ</name>
<gene>
    <name evidence="6" type="ORF">LCGC14_2770060</name>
</gene>
<dbReference type="SMART" id="SM00387">
    <property type="entry name" value="HATPase_c"/>
    <property type="match status" value="1"/>
</dbReference>
<evidence type="ECO:0000256" key="3">
    <source>
        <dbReference type="ARBA" id="ARBA00022679"/>
    </source>
</evidence>
<dbReference type="InterPro" id="IPR005467">
    <property type="entry name" value="His_kinase_dom"/>
</dbReference>
<reference evidence="6" key="1">
    <citation type="journal article" date="2015" name="Nature">
        <title>Complex archaea that bridge the gap between prokaryotes and eukaryotes.</title>
        <authorList>
            <person name="Spang A."/>
            <person name="Saw J.H."/>
            <person name="Jorgensen S.L."/>
            <person name="Zaremba-Niedzwiedzka K."/>
            <person name="Martijn J."/>
            <person name="Lind A.E."/>
            <person name="van Eijk R."/>
            <person name="Schleper C."/>
            <person name="Guy L."/>
            <person name="Ettema T.J."/>
        </authorList>
    </citation>
    <scope>NUCLEOTIDE SEQUENCE</scope>
</reference>
<evidence type="ECO:0000256" key="2">
    <source>
        <dbReference type="ARBA" id="ARBA00012438"/>
    </source>
</evidence>
<dbReference type="InterPro" id="IPR036890">
    <property type="entry name" value="HATPase_C_sf"/>
</dbReference>
<accession>A0A0F9B577</accession>
<proteinExistence type="predicted"/>
<organism evidence="6">
    <name type="scientific">marine sediment metagenome</name>
    <dbReference type="NCBI Taxonomy" id="412755"/>
    <lineage>
        <taxon>unclassified sequences</taxon>
        <taxon>metagenomes</taxon>
        <taxon>ecological metagenomes</taxon>
    </lineage>
</organism>
<evidence type="ECO:0000256" key="4">
    <source>
        <dbReference type="ARBA" id="ARBA00022777"/>
    </source>
</evidence>
<protein>
    <recommendedName>
        <fullName evidence="2">histidine kinase</fullName>
        <ecNumber evidence="2">2.7.13.3</ecNumber>
    </recommendedName>
</protein>
<evidence type="ECO:0000256" key="1">
    <source>
        <dbReference type="ARBA" id="ARBA00000085"/>
    </source>
</evidence>
<sequence>LREYLQKFSLQTGIQCHFEGHRGSAATLSPSAEVQLTRIVQEALANVKKHAPAAEVWLSVEANERVVRVVIRDNGPGFDQSRVPHSGRYGLHTMRERAEGIGGSVLIESRADAGTRLEVTIPLDEAKAA</sequence>
<evidence type="ECO:0000313" key="6">
    <source>
        <dbReference type="EMBL" id="KKK85759.1"/>
    </source>
</evidence>
<dbReference type="InterPro" id="IPR050482">
    <property type="entry name" value="Sensor_HK_TwoCompSys"/>
</dbReference>
<comment type="caution">
    <text evidence="6">The sequence shown here is derived from an EMBL/GenBank/DDBJ whole genome shotgun (WGS) entry which is preliminary data.</text>
</comment>
<dbReference type="PANTHER" id="PTHR24421">
    <property type="entry name" value="NITRATE/NITRITE SENSOR PROTEIN NARX-RELATED"/>
    <property type="match status" value="1"/>
</dbReference>
<dbReference type="EMBL" id="LAZR01051158">
    <property type="protein sequence ID" value="KKK85759.1"/>
    <property type="molecule type" value="Genomic_DNA"/>
</dbReference>
<feature type="domain" description="Histidine kinase" evidence="5">
    <location>
        <begin position="33"/>
        <end position="125"/>
    </location>
</feature>
<dbReference type="PROSITE" id="PS50109">
    <property type="entry name" value="HIS_KIN"/>
    <property type="match status" value="1"/>
</dbReference>
<dbReference type="SUPFAM" id="SSF55874">
    <property type="entry name" value="ATPase domain of HSP90 chaperone/DNA topoisomerase II/histidine kinase"/>
    <property type="match status" value="1"/>
</dbReference>
<dbReference type="CDD" id="cd16917">
    <property type="entry name" value="HATPase_UhpB-NarQ-NarX-like"/>
    <property type="match status" value="1"/>
</dbReference>
<dbReference type="InterPro" id="IPR003594">
    <property type="entry name" value="HATPase_dom"/>
</dbReference>
<dbReference type="PANTHER" id="PTHR24421:SF10">
    <property type="entry name" value="NITRATE_NITRITE SENSOR PROTEIN NARQ"/>
    <property type="match status" value="1"/>
</dbReference>
<dbReference type="GO" id="GO:0000160">
    <property type="term" value="P:phosphorelay signal transduction system"/>
    <property type="evidence" value="ECO:0007669"/>
    <property type="project" value="UniProtKB-KW"/>
</dbReference>
<dbReference type="Gene3D" id="3.30.565.10">
    <property type="entry name" value="Histidine kinase-like ATPase, C-terminal domain"/>
    <property type="match status" value="1"/>
</dbReference>
<keyword evidence="4" id="KW-0418">Kinase</keyword>